<keyword evidence="3" id="KW-1185">Reference proteome</keyword>
<organism evidence="2 3">
    <name type="scientific">Ophiobolus disseminans</name>
    <dbReference type="NCBI Taxonomy" id="1469910"/>
    <lineage>
        <taxon>Eukaryota</taxon>
        <taxon>Fungi</taxon>
        <taxon>Dikarya</taxon>
        <taxon>Ascomycota</taxon>
        <taxon>Pezizomycotina</taxon>
        <taxon>Dothideomycetes</taxon>
        <taxon>Pleosporomycetidae</taxon>
        <taxon>Pleosporales</taxon>
        <taxon>Pleosporineae</taxon>
        <taxon>Phaeosphaeriaceae</taxon>
        <taxon>Ophiobolus</taxon>
    </lineage>
</organism>
<evidence type="ECO:0000256" key="1">
    <source>
        <dbReference type="SAM" id="MobiDB-lite"/>
    </source>
</evidence>
<reference evidence="2" key="1">
    <citation type="journal article" date="2020" name="Stud. Mycol.">
        <title>101 Dothideomycetes genomes: a test case for predicting lifestyles and emergence of pathogens.</title>
        <authorList>
            <person name="Haridas S."/>
            <person name="Albert R."/>
            <person name="Binder M."/>
            <person name="Bloem J."/>
            <person name="Labutti K."/>
            <person name="Salamov A."/>
            <person name="Andreopoulos B."/>
            <person name="Baker S."/>
            <person name="Barry K."/>
            <person name="Bills G."/>
            <person name="Bluhm B."/>
            <person name="Cannon C."/>
            <person name="Castanera R."/>
            <person name="Culley D."/>
            <person name="Daum C."/>
            <person name="Ezra D."/>
            <person name="Gonzalez J."/>
            <person name="Henrissat B."/>
            <person name="Kuo A."/>
            <person name="Liang C."/>
            <person name="Lipzen A."/>
            <person name="Lutzoni F."/>
            <person name="Magnuson J."/>
            <person name="Mondo S."/>
            <person name="Nolan M."/>
            <person name="Ohm R."/>
            <person name="Pangilinan J."/>
            <person name="Park H.-J."/>
            <person name="Ramirez L."/>
            <person name="Alfaro M."/>
            <person name="Sun H."/>
            <person name="Tritt A."/>
            <person name="Yoshinaga Y."/>
            <person name="Zwiers L.-H."/>
            <person name="Turgeon B."/>
            <person name="Goodwin S."/>
            <person name="Spatafora J."/>
            <person name="Crous P."/>
            <person name="Grigoriev I."/>
        </authorList>
    </citation>
    <scope>NUCLEOTIDE SEQUENCE</scope>
    <source>
        <strain evidence="2">CBS 113818</strain>
    </source>
</reference>
<feature type="region of interest" description="Disordered" evidence="1">
    <location>
        <begin position="62"/>
        <end position="90"/>
    </location>
</feature>
<evidence type="ECO:0000313" key="3">
    <source>
        <dbReference type="Proteomes" id="UP000799424"/>
    </source>
</evidence>
<sequence>MSAMPATWRCASGKAVSQPAPKPGVAFTETTNESVRLGGLEAFRLSESSNISFPCQMIGDRSFPRGLHEGPRKAESLDNGEAMQNSNREF</sequence>
<evidence type="ECO:0000313" key="2">
    <source>
        <dbReference type="EMBL" id="KAF2821838.1"/>
    </source>
</evidence>
<accession>A0A6A6ZLT4</accession>
<dbReference type="AlphaFoldDB" id="A0A6A6ZLT4"/>
<dbReference type="EMBL" id="MU006236">
    <property type="protein sequence ID" value="KAF2821838.1"/>
    <property type="molecule type" value="Genomic_DNA"/>
</dbReference>
<protein>
    <submittedName>
        <fullName evidence="2">Uncharacterized protein</fullName>
    </submittedName>
</protein>
<dbReference type="Proteomes" id="UP000799424">
    <property type="component" value="Unassembled WGS sequence"/>
</dbReference>
<feature type="compositionally biased region" description="Basic and acidic residues" evidence="1">
    <location>
        <begin position="62"/>
        <end position="76"/>
    </location>
</feature>
<name>A0A6A6ZLT4_9PLEO</name>
<proteinExistence type="predicted"/>
<gene>
    <name evidence="2" type="ORF">CC86DRAFT_101227</name>
</gene>